<organism evidence="1 2">
    <name type="scientific">Pangasius djambal</name>
    <dbReference type="NCBI Taxonomy" id="1691987"/>
    <lineage>
        <taxon>Eukaryota</taxon>
        <taxon>Metazoa</taxon>
        <taxon>Chordata</taxon>
        <taxon>Craniata</taxon>
        <taxon>Vertebrata</taxon>
        <taxon>Euteleostomi</taxon>
        <taxon>Actinopterygii</taxon>
        <taxon>Neopterygii</taxon>
        <taxon>Teleostei</taxon>
        <taxon>Ostariophysi</taxon>
        <taxon>Siluriformes</taxon>
        <taxon>Pangasiidae</taxon>
        <taxon>Pangasius</taxon>
    </lineage>
</organism>
<protein>
    <submittedName>
        <fullName evidence="1">Uncharacterized protein</fullName>
    </submittedName>
</protein>
<proteinExistence type="predicted"/>
<evidence type="ECO:0000313" key="2">
    <source>
        <dbReference type="Proteomes" id="UP000830395"/>
    </source>
</evidence>
<reference evidence="1" key="1">
    <citation type="submission" date="2020-02" db="EMBL/GenBank/DDBJ databases">
        <title>Genome sequencing of the panga catfish, Pangasius djambal.</title>
        <authorList>
            <person name="Wen M."/>
            <person name="Zahm M."/>
            <person name="Roques C."/>
            <person name="Cabau C."/>
            <person name="Klopp C."/>
            <person name="Donnadieu C."/>
            <person name="Jouanno E."/>
            <person name="Avarre J.-C."/>
            <person name="Campet M."/>
            <person name="Ha T."/>
            <person name="Dugue R."/>
            <person name="Lampietro C."/>
            <person name="Louis A."/>
            <person name="Herpin A."/>
            <person name="Echchiki A."/>
            <person name="Berthelot C."/>
            <person name="Parey E."/>
            <person name="Roest-Crollius H."/>
            <person name="Braasch I."/>
            <person name="Postlethwait J.H."/>
            <person name="Bobe J."/>
            <person name="Montfort J."/>
            <person name="Bouchez O."/>
            <person name="Begum T."/>
            <person name="Schartl M."/>
            <person name="Gustiano R."/>
            <person name="Guiguen Y."/>
        </authorList>
    </citation>
    <scope>NUCLEOTIDE SEQUENCE</scope>
    <source>
        <strain evidence="1">Pdj_M5554</strain>
    </source>
</reference>
<evidence type="ECO:0000313" key="1">
    <source>
        <dbReference type="EMBL" id="MCJ8743267.1"/>
    </source>
</evidence>
<sequence>MFLGMWPKRGEINTPSAFRLYFGLFASVPLEEKRGQEGKQLMCDGYNACSLQGQSNFCFTASDVLCAM</sequence>
<comment type="caution">
    <text evidence="1">The sequence shown here is derived from an EMBL/GenBank/DDBJ whole genome shotgun (WGS) entry which is preliminary data.</text>
</comment>
<dbReference type="EMBL" id="CM040992">
    <property type="protein sequence ID" value="MCJ8743267.1"/>
    <property type="molecule type" value="Genomic_DNA"/>
</dbReference>
<keyword evidence="2" id="KW-1185">Reference proteome</keyword>
<dbReference type="Proteomes" id="UP000830395">
    <property type="component" value="Chromosome 18"/>
</dbReference>
<gene>
    <name evidence="1" type="ORF">PDJAM_G00091920</name>
</gene>
<name>A0ACC5Z5X2_9TELE</name>
<accession>A0ACC5Z5X2</accession>